<evidence type="ECO:0000313" key="13">
    <source>
        <dbReference type="EMBL" id="MPC57319.1"/>
    </source>
</evidence>
<dbReference type="Gene3D" id="3.40.50.150">
    <property type="entry name" value="Vaccinia Virus protein VP39"/>
    <property type="match status" value="1"/>
</dbReference>
<keyword evidence="6" id="KW-0949">S-adenosyl-L-methionine</keyword>
<evidence type="ECO:0000259" key="12">
    <source>
        <dbReference type="PROSITE" id="PS51569"/>
    </source>
</evidence>
<dbReference type="GO" id="GO:0006281">
    <property type="term" value="P:DNA repair"/>
    <property type="evidence" value="ECO:0007669"/>
    <property type="project" value="TreeGrafter"/>
</dbReference>
<evidence type="ECO:0000256" key="1">
    <source>
        <dbReference type="ARBA" id="ARBA00004123"/>
    </source>
</evidence>
<dbReference type="EMBL" id="VSRR010014691">
    <property type="protein sequence ID" value="MPC57319.1"/>
    <property type="molecule type" value="Genomic_DNA"/>
</dbReference>
<keyword evidence="4 13" id="KW-0489">Methyltransferase</keyword>
<evidence type="ECO:0000256" key="6">
    <source>
        <dbReference type="ARBA" id="ARBA00022691"/>
    </source>
</evidence>
<comment type="catalytic activity">
    <reaction evidence="10">
        <text>L-lysyl(79)-[histone H3] + 3 S-adenosyl-L-methionine = N(6),N(6),N(6)-trimethyl-L-lysyl(79)-[histone H3] + 3 S-adenosyl-L-homocysteine + 3 H(+)</text>
        <dbReference type="Rhea" id="RHEA:60328"/>
        <dbReference type="Rhea" id="RHEA-COMP:15549"/>
        <dbReference type="Rhea" id="RHEA-COMP:15552"/>
        <dbReference type="ChEBI" id="CHEBI:15378"/>
        <dbReference type="ChEBI" id="CHEBI:29969"/>
        <dbReference type="ChEBI" id="CHEBI:57856"/>
        <dbReference type="ChEBI" id="CHEBI:59789"/>
        <dbReference type="ChEBI" id="CHEBI:61961"/>
        <dbReference type="EC" id="2.1.1.360"/>
    </reaction>
</comment>
<reference evidence="13 14" key="1">
    <citation type="submission" date="2019-05" db="EMBL/GenBank/DDBJ databases">
        <title>Another draft genome of Portunus trituberculatus and its Hox gene families provides insights of decapod evolution.</title>
        <authorList>
            <person name="Jeong J.-H."/>
            <person name="Song I."/>
            <person name="Kim S."/>
            <person name="Choi T."/>
            <person name="Kim D."/>
            <person name="Ryu S."/>
            <person name="Kim W."/>
        </authorList>
    </citation>
    <scope>NUCLEOTIDE SEQUENCE [LARGE SCALE GENOMIC DNA]</scope>
    <source>
        <tissue evidence="13">Muscle</tissue>
    </source>
</reference>
<dbReference type="InterPro" id="IPR030445">
    <property type="entry name" value="H3-K79_meTrfase"/>
</dbReference>
<comment type="caution">
    <text evidence="13">The sequence shown here is derived from an EMBL/GenBank/DDBJ whole genome shotgun (WGS) entry which is preliminary data.</text>
</comment>
<dbReference type="PROSITE" id="PS51569">
    <property type="entry name" value="DOT1"/>
    <property type="match status" value="1"/>
</dbReference>
<dbReference type="GO" id="GO:0032259">
    <property type="term" value="P:methylation"/>
    <property type="evidence" value="ECO:0007669"/>
    <property type="project" value="UniProtKB-KW"/>
</dbReference>
<name>A0A5B7GII7_PORTR</name>
<evidence type="ECO:0000256" key="2">
    <source>
        <dbReference type="ARBA" id="ARBA00012190"/>
    </source>
</evidence>
<dbReference type="OrthoDB" id="443402at2759"/>
<comment type="subcellular location">
    <subcellularLocation>
        <location evidence="1">Nucleus</location>
    </subcellularLocation>
</comment>
<dbReference type="PANTHER" id="PTHR21451">
    <property type="entry name" value="HISTONE H3 METHYLTRANSFERASE"/>
    <property type="match status" value="1"/>
</dbReference>
<keyword evidence="5 13" id="KW-0808">Transferase</keyword>
<feature type="domain" description="DOT1" evidence="12">
    <location>
        <begin position="1"/>
        <end position="40"/>
    </location>
</feature>
<keyword evidence="14" id="KW-1185">Reference proteome</keyword>
<dbReference type="GO" id="GO:0140956">
    <property type="term" value="F:histone H3K79 trimethyltransferase activity"/>
    <property type="evidence" value="ECO:0007669"/>
    <property type="project" value="UniProtKB-EC"/>
</dbReference>
<evidence type="ECO:0000256" key="3">
    <source>
        <dbReference type="ARBA" id="ARBA00020987"/>
    </source>
</evidence>
<feature type="compositionally biased region" description="Pro residues" evidence="11">
    <location>
        <begin position="70"/>
        <end position="80"/>
    </location>
</feature>
<evidence type="ECO:0000256" key="9">
    <source>
        <dbReference type="ARBA" id="ARBA00029821"/>
    </source>
</evidence>
<proteinExistence type="predicted"/>
<dbReference type="InterPro" id="IPR025789">
    <property type="entry name" value="DOT1_dom"/>
</dbReference>
<dbReference type="GO" id="GO:0005634">
    <property type="term" value="C:nucleus"/>
    <property type="evidence" value="ECO:0007669"/>
    <property type="project" value="UniProtKB-SubCell"/>
</dbReference>
<dbReference type="InterPro" id="IPR029063">
    <property type="entry name" value="SAM-dependent_MTases_sf"/>
</dbReference>
<accession>A0A5B7GII7</accession>
<evidence type="ECO:0000256" key="5">
    <source>
        <dbReference type="ARBA" id="ARBA00022679"/>
    </source>
</evidence>
<evidence type="ECO:0000256" key="11">
    <source>
        <dbReference type="SAM" id="MobiDB-lite"/>
    </source>
</evidence>
<protein>
    <recommendedName>
        <fullName evidence="3">Histone-lysine N-methyltransferase, H3 lysine-79 specific</fullName>
        <ecNumber evidence="2">2.1.1.360</ecNumber>
    </recommendedName>
    <alternativeName>
        <fullName evidence="9">Histone H3-K79 methyltransferase</fullName>
    </alternativeName>
</protein>
<evidence type="ECO:0000256" key="8">
    <source>
        <dbReference type="ARBA" id="ARBA00023242"/>
    </source>
</evidence>
<gene>
    <name evidence="13" type="primary">DOT1L_1</name>
    <name evidence="13" type="ORF">E2C01_051297</name>
</gene>
<evidence type="ECO:0000313" key="14">
    <source>
        <dbReference type="Proteomes" id="UP000324222"/>
    </source>
</evidence>
<feature type="region of interest" description="Disordered" evidence="11">
    <location>
        <begin position="46"/>
        <end position="95"/>
    </location>
</feature>
<dbReference type="Proteomes" id="UP000324222">
    <property type="component" value="Unassembled WGS sequence"/>
</dbReference>
<evidence type="ECO:0000256" key="4">
    <source>
        <dbReference type="ARBA" id="ARBA00022603"/>
    </source>
</evidence>
<keyword evidence="7" id="KW-0156">Chromatin regulator</keyword>
<evidence type="ECO:0000256" key="7">
    <source>
        <dbReference type="ARBA" id="ARBA00022853"/>
    </source>
</evidence>
<dbReference type="GO" id="GO:0000077">
    <property type="term" value="P:DNA damage checkpoint signaling"/>
    <property type="evidence" value="ECO:0007669"/>
    <property type="project" value="TreeGrafter"/>
</dbReference>
<dbReference type="AlphaFoldDB" id="A0A5B7GII7"/>
<dbReference type="EC" id="2.1.1.360" evidence="2"/>
<organism evidence="13 14">
    <name type="scientific">Portunus trituberculatus</name>
    <name type="common">Swimming crab</name>
    <name type="synonym">Neptunus trituberculatus</name>
    <dbReference type="NCBI Taxonomy" id="210409"/>
    <lineage>
        <taxon>Eukaryota</taxon>
        <taxon>Metazoa</taxon>
        <taxon>Ecdysozoa</taxon>
        <taxon>Arthropoda</taxon>
        <taxon>Crustacea</taxon>
        <taxon>Multicrustacea</taxon>
        <taxon>Malacostraca</taxon>
        <taxon>Eumalacostraca</taxon>
        <taxon>Eucarida</taxon>
        <taxon>Decapoda</taxon>
        <taxon>Pleocyemata</taxon>
        <taxon>Brachyura</taxon>
        <taxon>Eubrachyura</taxon>
        <taxon>Portunoidea</taxon>
        <taxon>Portunidae</taxon>
        <taxon>Portuninae</taxon>
        <taxon>Portunus</taxon>
    </lineage>
</organism>
<feature type="region of interest" description="Disordered" evidence="11">
    <location>
        <begin position="112"/>
        <end position="147"/>
    </location>
</feature>
<dbReference type="PANTHER" id="PTHR21451:SF0">
    <property type="entry name" value="HISTONE-LYSINE N-METHYLTRANSFERASE, H3 LYSINE-79 SPECIFIC"/>
    <property type="match status" value="1"/>
</dbReference>
<evidence type="ECO:0000256" key="10">
    <source>
        <dbReference type="ARBA" id="ARBA00047770"/>
    </source>
</evidence>
<sequence>MHVSELSPMKGSVSWTGRPVSYFLHIIDRTKLERYFQRLKNPKLRVSPGERLPTCSGGSLIPAPSRTVPLPLPHDAPPPLSLAGQEGQRSERDNAVRRERYCCEVWDSRAPKQHSGAMAGQNSGQRGRPGHGGAERGVAGQLQSHVG</sequence>
<keyword evidence="8" id="KW-0539">Nucleus</keyword>